<protein>
    <submittedName>
        <fullName evidence="1">Uncharacterized protein</fullName>
    </submittedName>
</protein>
<accession>A0ABS1L2U0</accession>
<keyword evidence="2" id="KW-1185">Reference proteome</keyword>
<dbReference type="EMBL" id="JAERRB010000023">
    <property type="protein sequence ID" value="MBL0745954.1"/>
    <property type="molecule type" value="Genomic_DNA"/>
</dbReference>
<dbReference type="Proteomes" id="UP000613030">
    <property type="component" value="Unassembled WGS sequence"/>
</dbReference>
<proteinExistence type="predicted"/>
<evidence type="ECO:0000313" key="2">
    <source>
        <dbReference type="Proteomes" id="UP000613030"/>
    </source>
</evidence>
<comment type="caution">
    <text evidence="1">The sequence shown here is derived from an EMBL/GenBank/DDBJ whole genome shotgun (WGS) entry which is preliminary data.</text>
</comment>
<evidence type="ECO:0000313" key="1">
    <source>
        <dbReference type="EMBL" id="MBL0745954.1"/>
    </source>
</evidence>
<name>A0ABS1L2U0_9BACT</name>
<reference evidence="1 2" key="1">
    <citation type="submission" date="2021-01" db="EMBL/GenBank/DDBJ databases">
        <title>Chryseolinea sp. Jin1 Genome sequencing and assembly.</title>
        <authorList>
            <person name="Kim I."/>
        </authorList>
    </citation>
    <scope>NUCLEOTIDE SEQUENCE [LARGE SCALE GENOMIC DNA]</scope>
    <source>
        <strain evidence="1 2">Jin1</strain>
    </source>
</reference>
<organism evidence="1 2">
    <name type="scientific">Chryseolinea lacunae</name>
    <dbReference type="NCBI Taxonomy" id="2801331"/>
    <lineage>
        <taxon>Bacteria</taxon>
        <taxon>Pseudomonadati</taxon>
        <taxon>Bacteroidota</taxon>
        <taxon>Cytophagia</taxon>
        <taxon>Cytophagales</taxon>
        <taxon>Fulvivirgaceae</taxon>
        <taxon>Chryseolinea</taxon>
    </lineage>
</organism>
<sequence>MAASLITGVAVFVVLFAPFDKLFAPSGKYVEANCMEPGVSGQQFETLCVRDVPSACVLAANGLEFVKTYLAKIISHLNVPPLVCCLLF</sequence>
<gene>
    <name evidence="1" type="ORF">JI741_32275</name>
</gene>
<dbReference type="RefSeq" id="WP_236676386.1">
    <property type="nucleotide sequence ID" value="NZ_JAERRB010000023.1"/>
</dbReference>